<dbReference type="Gene3D" id="3.30.710.10">
    <property type="entry name" value="Potassium Channel Kv1.1, Chain A"/>
    <property type="match status" value="1"/>
</dbReference>
<dbReference type="Proteomes" id="UP000242188">
    <property type="component" value="Unassembled WGS sequence"/>
</dbReference>
<dbReference type="STRING" id="6573.A0A210QMR7"/>
<protein>
    <recommendedName>
        <fullName evidence="1">BTB domain-containing protein</fullName>
    </recommendedName>
</protein>
<reference evidence="2 3" key="1">
    <citation type="journal article" date="2017" name="Nat. Ecol. Evol.">
        <title>Scallop genome provides insights into evolution of bilaterian karyotype and development.</title>
        <authorList>
            <person name="Wang S."/>
            <person name="Zhang J."/>
            <person name="Jiao W."/>
            <person name="Li J."/>
            <person name="Xun X."/>
            <person name="Sun Y."/>
            <person name="Guo X."/>
            <person name="Huan P."/>
            <person name="Dong B."/>
            <person name="Zhang L."/>
            <person name="Hu X."/>
            <person name="Sun X."/>
            <person name="Wang J."/>
            <person name="Zhao C."/>
            <person name="Wang Y."/>
            <person name="Wang D."/>
            <person name="Huang X."/>
            <person name="Wang R."/>
            <person name="Lv J."/>
            <person name="Li Y."/>
            <person name="Zhang Z."/>
            <person name="Liu B."/>
            <person name="Lu W."/>
            <person name="Hui Y."/>
            <person name="Liang J."/>
            <person name="Zhou Z."/>
            <person name="Hou R."/>
            <person name="Li X."/>
            <person name="Liu Y."/>
            <person name="Li H."/>
            <person name="Ning X."/>
            <person name="Lin Y."/>
            <person name="Zhao L."/>
            <person name="Xing Q."/>
            <person name="Dou J."/>
            <person name="Li Y."/>
            <person name="Mao J."/>
            <person name="Guo H."/>
            <person name="Dou H."/>
            <person name="Li T."/>
            <person name="Mu C."/>
            <person name="Jiang W."/>
            <person name="Fu Q."/>
            <person name="Fu X."/>
            <person name="Miao Y."/>
            <person name="Liu J."/>
            <person name="Yu Q."/>
            <person name="Li R."/>
            <person name="Liao H."/>
            <person name="Li X."/>
            <person name="Kong Y."/>
            <person name="Jiang Z."/>
            <person name="Chourrout D."/>
            <person name="Li R."/>
            <person name="Bao Z."/>
        </authorList>
    </citation>
    <scope>NUCLEOTIDE SEQUENCE [LARGE SCALE GENOMIC DNA]</scope>
    <source>
        <strain evidence="2 3">PY_sf001</strain>
    </source>
</reference>
<evidence type="ECO:0000259" key="1">
    <source>
        <dbReference type="PROSITE" id="PS50097"/>
    </source>
</evidence>
<accession>A0A210QMR7</accession>
<proteinExistence type="predicted"/>
<dbReference type="Pfam" id="PF00651">
    <property type="entry name" value="BTB"/>
    <property type="match status" value="1"/>
</dbReference>
<dbReference type="PANTHER" id="PTHR22744:SF17">
    <property type="entry name" value="BTB DOMAIN-CONTAINING PROTEIN"/>
    <property type="match status" value="1"/>
</dbReference>
<evidence type="ECO:0000313" key="2">
    <source>
        <dbReference type="EMBL" id="OWF50027.1"/>
    </source>
</evidence>
<dbReference type="PROSITE" id="PS50097">
    <property type="entry name" value="BTB"/>
    <property type="match status" value="1"/>
</dbReference>
<dbReference type="AlphaFoldDB" id="A0A210QMR7"/>
<keyword evidence="3" id="KW-1185">Reference proteome</keyword>
<feature type="domain" description="BTB" evidence="1">
    <location>
        <begin position="53"/>
        <end position="116"/>
    </location>
</feature>
<dbReference type="InterPro" id="IPR011333">
    <property type="entry name" value="SKP1/BTB/POZ_sf"/>
</dbReference>
<dbReference type="InterPro" id="IPR000210">
    <property type="entry name" value="BTB/POZ_dom"/>
</dbReference>
<dbReference type="EMBL" id="NEDP02002776">
    <property type="protein sequence ID" value="OWF50027.1"/>
    <property type="molecule type" value="Genomic_DNA"/>
</dbReference>
<dbReference type="PANTHER" id="PTHR22744">
    <property type="entry name" value="HELIX LOOP HELIX PROTEIN 21-RELATED"/>
    <property type="match status" value="1"/>
</dbReference>
<gene>
    <name evidence="2" type="ORF">KP79_PYT23518</name>
</gene>
<dbReference type="CDD" id="cd18186">
    <property type="entry name" value="BTB_POZ_ZBTB_KLHL-like"/>
    <property type="match status" value="1"/>
</dbReference>
<name>A0A210QMR7_MIZYE</name>
<sequence>MQKPGVLLQNQCDESLEYDTNQSGDHTKPVPILDIEVTDETCVAQIDPGFLPNDVILVVEEKNLHVNKALLESASPVFEAWLKKEWQQDECTDDTKRKLEFPGKTYDEMATFLKCLLPFFPDKVTDKKLDTVLPLADEYRTENLITECVEVIRKHVESVFEADIYIPPSRVVTYLRWIEQYNLHTGKECVVRLASYLESEELQAVADYENVSLRLQLEVSNARAKLLESLFVCSVTEAEKKMYQFKIPHSSQYMAEWKNNLGEIVEMFLTSTPSQKIAANLSGLRLCPTNSAPFSLLSVSADSNMKPLISPSIVAAFACISICDRFKFSESYAKSITRLTSLNISKSEVKQLWAAHYSTDSDKVRDGIERHVLQMCKCI</sequence>
<organism evidence="2 3">
    <name type="scientific">Mizuhopecten yessoensis</name>
    <name type="common">Japanese scallop</name>
    <name type="synonym">Patinopecten yessoensis</name>
    <dbReference type="NCBI Taxonomy" id="6573"/>
    <lineage>
        <taxon>Eukaryota</taxon>
        <taxon>Metazoa</taxon>
        <taxon>Spiralia</taxon>
        <taxon>Lophotrochozoa</taxon>
        <taxon>Mollusca</taxon>
        <taxon>Bivalvia</taxon>
        <taxon>Autobranchia</taxon>
        <taxon>Pteriomorphia</taxon>
        <taxon>Pectinida</taxon>
        <taxon>Pectinoidea</taxon>
        <taxon>Pectinidae</taxon>
        <taxon>Mizuhopecten</taxon>
    </lineage>
</organism>
<dbReference type="OrthoDB" id="437903at2759"/>
<evidence type="ECO:0000313" key="3">
    <source>
        <dbReference type="Proteomes" id="UP000242188"/>
    </source>
</evidence>
<dbReference type="SUPFAM" id="SSF54695">
    <property type="entry name" value="POZ domain"/>
    <property type="match status" value="1"/>
</dbReference>
<comment type="caution">
    <text evidence="2">The sequence shown here is derived from an EMBL/GenBank/DDBJ whole genome shotgun (WGS) entry which is preliminary data.</text>
</comment>
<dbReference type="SMART" id="SM00225">
    <property type="entry name" value="BTB"/>
    <property type="match status" value="1"/>
</dbReference>